<dbReference type="EMBL" id="CP042261">
    <property type="protein sequence ID" value="QDY68477.1"/>
    <property type="molecule type" value="Genomic_DNA"/>
</dbReference>
<proteinExistence type="predicted"/>
<dbReference type="InterPro" id="IPR018060">
    <property type="entry name" value="HTH_AraC"/>
</dbReference>
<dbReference type="GO" id="GO:0043565">
    <property type="term" value="F:sequence-specific DNA binding"/>
    <property type="evidence" value="ECO:0007669"/>
    <property type="project" value="InterPro"/>
</dbReference>
<dbReference type="KEGG" id="lit:FPZ52_01805"/>
<name>A0A5B8J1V5_9RHOB</name>
<sequence length="326" mass="35660">MMARMKRHLGLDQRKTVGLGLANFSLPPFSVNQIVSVSFRPNMSAFTTGIFPVEELRFLELDGLVIDLWHVEGSAEASGHYVSPDPRITIALDPLPLQVTQSQSGRVAGAIGPVSYVPAGMQVWGRLGAPGRFRHLDMHFDARRLVDMSGVSLEQTRRPVLMLNSHRIMSIASLIAEQCIAQDRSATYTEALVRALLIELFQAPASESVGSPNGGLSPSQLAKVTGHLRANLHRRVSVRELSDMAGLSPSWFAHAFKVSTGQPPNKWLQSMRVERAEELLARGLGPAAVANECGFSDQSHLTRSFRAAKGITPASWQRLHLRNCAD</sequence>
<gene>
    <name evidence="5" type="ORF">FPZ52_01805</name>
</gene>
<keyword evidence="1" id="KW-0805">Transcription regulation</keyword>
<evidence type="ECO:0000256" key="2">
    <source>
        <dbReference type="ARBA" id="ARBA00023125"/>
    </source>
</evidence>
<dbReference type="InterPro" id="IPR009057">
    <property type="entry name" value="Homeodomain-like_sf"/>
</dbReference>
<dbReference type="SMART" id="SM00342">
    <property type="entry name" value="HTH_ARAC"/>
    <property type="match status" value="1"/>
</dbReference>
<dbReference type="GO" id="GO:0003700">
    <property type="term" value="F:DNA-binding transcription factor activity"/>
    <property type="evidence" value="ECO:0007669"/>
    <property type="project" value="InterPro"/>
</dbReference>
<evidence type="ECO:0000259" key="4">
    <source>
        <dbReference type="PROSITE" id="PS01124"/>
    </source>
</evidence>
<dbReference type="PANTHER" id="PTHR46796:SF14">
    <property type="entry name" value="TRANSCRIPTIONAL REGULATORY PROTEIN"/>
    <property type="match status" value="1"/>
</dbReference>
<dbReference type="Proteomes" id="UP000318483">
    <property type="component" value="Chromosome"/>
</dbReference>
<evidence type="ECO:0000313" key="6">
    <source>
        <dbReference type="Proteomes" id="UP000318483"/>
    </source>
</evidence>
<keyword evidence="3" id="KW-0804">Transcription</keyword>
<dbReference type="InterPro" id="IPR050204">
    <property type="entry name" value="AraC_XylS_family_regulators"/>
</dbReference>
<dbReference type="AlphaFoldDB" id="A0A5B8J1V5"/>
<keyword evidence="6" id="KW-1185">Reference proteome</keyword>
<evidence type="ECO:0000313" key="5">
    <source>
        <dbReference type="EMBL" id="QDY68477.1"/>
    </source>
</evidence>
<reference evidence="5 6" key="1">
    <citation type="submission" date="2019-07" db="EMBL/GenBank/DDBJ databases">
        <title>Litoreibacter alkalisoli sp. nov., isolated from saline-alkaline soil.</title>
        <authorList>
            <person name="Wang S."/>
            <person name="Xu L."/>
            <person name="Xing Y.-T."/>
            <person name="Sun J.-Q."/>
        </authorList>
    </citation>
    <scope>NUCLEOTIDE SEQUENCE [LARGE SCALE GENOMIC DNA]</scope>
    <source>
        <strain evidence="5 6">LN3S51</strain>
    </source>
</reference>
<dbReference type="Gene3D" id="1.10.10.60">
    <property type="entry name" value="Homeodomain-like"/>
    <property type="match status" value="1"/>
</dbReference>
<dbReference type="Pfam" id="PF12833">
    <property type="entry name" value="HTH_18"/>
    <property type="match status" value="1"/>
</dbReference>
<dbReference type="PANTHER" id="PTHR46796">
    <property type="entry name" value="HTH-TYPE TRANSCRIPTIONAL ACTIVATOR RHAS-RELATED"/>
    <property type="match status" value="1"/>
</dbReference>
<protein>
    <submittedName>
        <fullName evidence="5">Helix-turn-helix transcriptional regulator</fullName>
    </submittedName>
</protein>
<keyword evidence="2" id="KW-0238">DNA-binding</keyword>
<dbReference type="PROSITE" id="PS01124">
    <property type="entry name" value="HTH_ARAC_FAMILY_2"/>
    <property type="match status" value="1"/>
</dbReference>
<dbReference type="SUPFAM" id="SSF46689">
    <property type="entry name" value="Homeodomain-like"/>
    <property type="match status" value="2"/>
</dbReference>
<organism evidence="5 6">
    <name type="scientific">Qingshengfaniella alkalisoli</name>
    <dbReference type="NCBI Taxonomy" id="2599296"/>
    <lineage>
        <taxon>Bacteria</taxon>
        <taxon>Pseudomonadati</taxon>
        <taxon>Pseudomonadota</taxon>
        <taxon>Alphaproteobacteria</taxon>
        <taxon>Rhodobacterales</taxon>
        <taxon>Paracoccaceae</taxon>
        <taxon>Qingshengfaniella</taxon>
    </lineage>
</organism>
<dbReference type="OrthoDB" id="9793400at2"/>
<accession>A0A5B8J1V5</accession>
<evidence type="ECO:0000256" key="3">
    <source>
        <dbReference type="ARBA" id="ARBA00023163"/>
    </source>
</evidence>
<feature type="domain" description="HTH araC/xylS-type" evidence="4">
    <location>
        <begin position="222"/>
        <end position="319"/>
    </location>
</feature>
<evidence type="ECO:0000256" key="1">
    <source>
        <dbReference type="ARBA" id="ARBA00023015"/>
    </source>
</evidence>